<sequence length="133" mass="13919">MTGSNFAPVNAGAKLGYSRDLYTDEECTAAESELHADPDAQEGESEMLPPVTDSQVADISSVPVNLPPKKVPRHSKQSSVSSQSASPLATGYQAVGLTSPSPRAPLQITTRTGAEIPIPSNAGPFVEYSDGKY</sequence>
<reference evidence="2" key="1">
    <citation type="journal article" date="2019" name="Environ. Microbiol.">
        <title>Fungal ecological strategies reflected in gene transcription - a case study of two litter decomposers.</title>
        <authorList>
            <person name="Barbi F."/>
            <person name="Kohler A."/>
            <person name="Barry K."/>
            <person name="Baskaran P."/>
            <person name="Daum C."/>
            <person name="Fauchery L."/>
            <person name="Ihrmark K."/>
            <person name="Kuo A."/>
            <person name="LaButti K."/>
            <person name="Lipzen A."/>
            <person name="Morin E."/>
            <person name="Grigoriev I.V."/>
            <person name="Henrissat B."/>
            <person name="Lindahl B."/>
            <person name="Martin F."/>
        </authorList>
    </citation>
    <scope>NUCLEOTIDE SEQUENCE</scope>
    <source>
        <strain evidence="2">JB14</strain>
    </source>
</reference>
<keyword evidence="3" id="KW-1185">Reference proteome</keyword>
<evidence type="ECO:0000313" key="3">
    <source>
        <dbReference type="Proteomes" id="UP000799118"/>
    </source>
</evidence>
<dbReference type="Proteomes" id="UP000799118">
    <property type="component" value="Unassembled WGS sequence"/>
</dbReference>
<dbReference type="AlphaFoldDB" id="A0A6A4HE04"/>
<name>A0A6A4HE04_9AGAR</name>
<accession>A0A6A4HE04</accession>
<organism evidence="2 3">
    <name type="scientific">Gymnopus androsaceus JB14</name>
    <dbReference type="NCBI Taxonomy" id="1447944"/>
    <lineage>
        <taxon>Eukaryota</taxon>
        <taxon>Fungi</taxon>
        <taxon>Dikarya</taxon>
        <taxon>Basidiomycota</taxon>
        <taxon>Agaricomycotina</taxon>
        <taxon>Agaricomycetes</taxon>
        <taxon>Agaricomycetidae</taxon>
        <taxon>Agaricales</taxon>
        <taxon>Marasmiineae</taxon>
        <taxon>Omphalotaceae</taxon>
        <taxon>Gymnopus</taxon>
    </lineage>
</organism>
<evidence type="ECO:0000313" key="2">
    <source>
        <dbReference type="EMBL" id="KAE9396609.1"/>
    </source>
</evidence>
<proteinExistence type="predicted"/>
<feature type="region of interest" description="Disordered" evidence="1">
    <location>
        <begin position="30"/>
        <end position="87"/>
    </location>
</feature>
<evidence type="ECO:0000256" key="1">
    <source>
        <dbReference type="SAM" id="MobiDB-lite"/>
    </source>
</evidence>
<gene>
    <name evidence="2" type="ORF">BT96DRAFT_941596</name>
</gene>
<feature type="region of interest" description="Disordered" evidence="1">
    <location>
        <begin position="110"/>
        <end position="133"/>
    </location>
</feature>
<dbReference type="EMBL" id="ML769511">
    <property type="protein sequence ID" value="KAE9396609.1"/>
    <property type="molecule type" value="Genomic_DNA"/>
</dbReference>
<protein>
    <submittedName>
        <fullName evidence="2">Uncharacterized protein</fullName>
    </submittedName>
</protein>
<feature type="compositionally biased region" description="Low complexity" evidence="1">
    <location>
        <begin position="77"/>
        <end position="86"/>
    </location>
</feature>